<dbReference type="InterPro" id="IPR000524">
    <property type="entry name" value="Tscrpt_reg_HTH_GntR"/>
</dbReference>
<evidence type="ECO:0000313" key="6">
    <source>
        <dbReference type="EMBL" id="MBB3985781.1"/>
    </source>
</evidence>
<dbReference type="RefSeq" id="WP_344716845.1">
    <property type="nucleotide sequence ID" value="NZ_BAABBZ010000018.1"/>
</dbReference>
<dbReference type="GO" id="GO:0003700">
    <property type="term" value="F:DNA-binding transcription factor activity"/>
    <property type="evidence" value="ECO:0007669"/>
    <property type="project" value="InterPro"/>
</dbReference>
<dbReference type="Proteomes" id="UP000541426">
    <property type="component" value="Unassembled WGS sequence"/>
</dbReference>
<dbReference type="Pfam" id="PF07729">
    <property type="entry name" value="FCD"/>
    <property type="match status" value="1"/>
</dbReference>
<evidence type="ECO:0000256" key="1">
    <source>
        <dbReference type="ARBA" id="ARBA00023015"/>
    </source>
</evidence>
<keyword evidence="1" id="KW-0805">Transcription regulation</keyword>
<dbReference type="SUPFAM" id="SSF46785">
    <property type="entry name" value="Winged helix' DNA-binding domain"/>
    <property type="match status" value="1"/>
</dbReference>
<comment type="caution">
    <text evidence="6">The sequence shown here is derived from an EMBL/GenBank/DDBJ whole genome shotgun (WGS) entry which is preliminary data.</text>
</comment>
<keyword evidence="7" id="KW-1185">Reference proteome</keyword>
<dbReference type="PANTHER" id="PTHR43537">
    <property type="entry name" value="TRANSCRIPTIONAL REGULATOR, GNTR FAMILY"/>
    <property type="match status" value="1"/>
</dbReference>
<feature type="domain" description="HTH gntR-type" evidence="4">
    <location>
        <begin position="69"/>
        <end position="127"/>
    </location>
</feature>
<keyword evidence="3" id="KW-0804">Transcription</keyword>
<evidence type="ECO:0000313" key="7">
    <source>
        <dbReference type="Proteomes" id="UP000541426"/>
    </source>
</evidence>
<feature type="domain" description="GntR C-terminal" evidence="5">
    <location>
        <begin position="137"/>
        <end position="265"/>
    </location>
</feature>
<evidence type="ECO:0000256" key="3">
    <source>
        <dbReference type="ARBA" id="ARBA00023163"/>
    </source>
</evidence>
<dbReference type="SMART" id="SM00895">
    <property type="entry name" value="FCD"/>
    <property type="match status" value="1"/>
</dbReference>
<dbReference type="AlphaFoldDB" id="A0A7W6DQE0"/>
<sequence>MRSSLGATFMWPDDIPCNMLRIMLCIVQSGIPKSICLDYLKDFLIFLIFKGLGMADGTGSRQELQADKAFAALLVALGQGTLRANEFISMPKLAELLEFPIAATREAIKRAETQSLVSILPKRGIVVMDASPELTRSCLDMRALLDKEGACRLIRAGVPLPLNSLRGAHETMLQLAQSDRSPDLPAQALKTDLSLHDMLASGLDNPFLRSVYDANRNRLSVIQTARAFLVDRIVSAMEEHLAIIAALRAHDVDQVSKAIDHHCRQTMRWWGVDGG</sequence>
<dbReference type="InterPro" id="IPR036388">
    <property type="entry name" value="WH-like_DNA-bd_sf"/>
</dbReference>
<proteinExistence type="predicted"/>
<evidence type="ECO:0000259" key="4">
    <source>
        <dbReference type="SMART" id="SM00345"/>
    </source>
</evidence>
<reference evidence="6 7" key="1">
    <citation type="submission" date="2020-08" db="EMBL/GenBank/DDBJ databases">
        <title>Genomic Encyclopedia of Type Strains, Phase IV (KMG-IV): sequencing the most valuable type-strain genomes for metagenomic binning, comparative biology and taxonomic classification.</title>
        <authorList>
            <person name="Goeker M."/>
        </authorList>
    </citation>
    <scope>NUCLEOTIDE SEQUENCE [LARGE SCALE GENOMIC DNA]</scope>
    <source>
        <strain evidence="6 7">DSM 102235</strain>
    </source>
</reference>
<keyword evidence="2 6" id="KW-0238">DNA-binding</keyword>
<dbReference type="InterPro" id="IPR036390">
    <property type="entry name" value="WH_DNA-bd_sf"/>
</dbReference>
<dbReference type="SUPFAM" id="SSF48008">
    <property type="entry name" value="GntR ligand-binding domain-like"/>
    <property type="match status" value="1"/>
</dbReference>
<dbReference type="Gene3D" id="1.10.10.10">
    <property type="entry name" value="Winged helix-like DNA-binding domain superfamily/Winged helix DNA-binding domain"/>
    <property type="match status" value="1"/>
</dbReference>
<accession>A0A7W6DQE0</accession>
<name>A0A7W6DQE0_9RHOB</name>
<dbReference type="GO" id="GO:0003677">
    <property type="term" value="F:DNA binding"/>
    <property type="evidence" value="ECO:0007669"/>
    <property type="project" value="UniProtKB-KW"/>
</dbReference>
<protein>
    <submittedName>
        <fullName evidence="6">DNA-binding GntR family transcriptional regulator</fullName>
    </submittedName>
</protein>
<dbReference type="SMART" id="SM00345">
    <property type="entry name" value="HTH_GNTR"/>
    <property type="match status" value="1"/>
</dbReference>
<dbReference type="InterPro" id="IPR008920">
    <property type="entry name" value="TF_FadR/GntR_C"/>
</dbReference>
<organism evidence="6 7">
    <name type="scientific">Sagittula marina</name>
    <dbReference type="NCBI Taxonomy" id="943940"/>
    <lineage>
        <taxon>Bacteria</taxon>
        <taxon>Pseudomonadati</taxon>
        <taxon>Pseudomonadota</taxon>
        <taxon>Alphaproteobacteria</taxon>
        <taxon>Rhodobacterales</taxon>
        <taxon>Roseobacteraceae</taxon>
        <taxon>Sagittula</taxon>
    </lineage>
</organism>
<dbReference type="EMBL" id="JACIEJ010000004">
    <property type="protein sequence ID" value="MBB3985781.1"/>
    <property type="molecule type" value="Genomic_DNA"/>
</dbReference>
<evidence type="ECO:0000259" key="5">
    <source>
        <dbReference type="SMART" id="SM00895"/>
    </source>
</evidence>
<evidence type="ECO:0000256" key="2">
    <source>
        <dbReference type="ARBA" id="ARBA00023125"/>
    </source>
</evidence>
<dbReference type="PANTHER" id="PTHR43537:SF5">
    <property type="entry name" value="UXU OPERON TRANSCRIPTIONAL REGULATOR"/>
    <property type="match status" value="1"/>
</dbReference>
<dbReference type="Gene3D" id="1.20.120.530">
    <property type="entry name" value="GntR ligand-binding domain-like"/>
    <property type="match status" value="1"/>
</dbReference>
<gene>
    <name evidence="6" type="ORF">GGQ68_002114</name>
</gene>
<dbReference type="InterPro" id="IPR011711">
    <property type="entry name" value="GntR_C"/>
</dbReference>